<reference evidence="3 4" key="1">
    <citation type="submission" date="2024-09" db="EMBL/GenBank/DDBJ databases">
        <authorList>
            <person name="Sun Q."/>
            <person name="Mori K."/>
        </authorList>
    </citation>
    <scope>NUCLEOTIDE SEQUENCE [LARGE SCALE GENOMIC DNA]</scope>
    <source>
        <strain evidence="3 4">ATCC 51272</strain>
    </source>
</reference>
<dbReference type="RefSeq" id="WP_027952886.1">
    <property type="nucleotide sequence ID" value="NZ_JADU01000041.1"/>
</dbReference>
<proteinExistence type="predicted"/>
<keyword evidence="1" id="KW-1133">Transmembrane helix</keyword>
<sequence length="243" mass="27249">MKAYQAVIVFLLLAGCSAVASLHSYRCAEGLIVADMNQALAQTLDTKREGWITPDTIRNYRSHLQIAALRKRSMVCYAMDEPGPGLCSRKMRWNGAQAPIVFQGYANCSAASVFALSDQRLSFSLSLAALLWLAGSIACLRRQHRRHTVLGGLAFDAQTQCFYDSRHRPVAFTPMQQQLMTLFFTADEHRLSKQVICDTLWPKKPDASDTLYTLIKRLKPVVASCSRLQIVSDRGKDYQLRAE</sequence>
<dbReference type="Gene3D" id="1.10.10.10">
    <property type="entry name" value="Winged helix-like DNA-binding domain superfamily/Winged helix DNA-binding domain"/>
    <property type="match status" value="1"/>
</dbReference>
<gene>
    <name evidence="3" type="ORF">ACFFK8_12965</name>
</gene>
<evidence type="ECO:0000313" key="4">
    <source>
        <dbReference type="Proteomes" id="UP001589688"/>
    </source>
</evidence>
<evidence type="ECO:0000256" key="1">
    <source>
        <dbReference type="SAM" id="Phobius"/>
    </source>
</evidence>
<organism evidence="3 4">
    <name type="scientific">Hallella seregens ATCC 51272</name>
    <dbReference type="NCBI Taxonomy" id="1336250"/>
    <lineage>
        <taxon>Bacteria</taxon>
        <taxon>Pseudomonadati</taxon>
        <taxon>Bacteroidota</taxon>
        <taxon>Bacteroidia</taxon>
        <taxon>Bacteroidales</taxon>
        <taxon>Prevotellaceae</taxon>
        <taxon>Hallella</taxon>
    </lineage>
</organism>
<dbReference type="SUPFAM" id="SSF46894">
    <property type="entry name" value="C-terminal effector domain of the bipartite response regulators"/>
    <property type="match status" value="1"/>
</dbReference>
<feature type="chain" id="PRO_5045769250" evidence="2">
    <location>
        <begin position="21"/>
        <end position="243"/>
    </location>
</feature>
<keyword evidence="4" id="KW-1185">Reference proteome</keyword>
<dbReference type="Proteomes" id="UP001589688">
    <property type="component" value="Unassembled WGS sequence"/>
</dbReference>
<accession>A0ABV5ZMR4</accession>
<dbReference type="InterPro" id="IPR036388">
    <property type="entry name" value="WH-like_DNA-bd_sf"/>
</dbReference>
<name>A0ABV5ZMR4_9BACT</name>
<protein>
    <submittedName>
        <fullName evidence="3">Helix-turn-helix domain-containing protein</fullName>
    </submittedName>
</protein>
<evidence type="ECO:0000313" key="3">
    <source>
        <dbReference type="EMBL" id="MFB9898673.1"/>
    </source>
</evidence>
<dbReference type="InterPro" id="IPR016032">
    <property type="entry name" value="Sig_transdc_resp-reg_C-effctor"/>
</dbReference>
<dbReference type="PROSITE" id="PS51257">
    <property type="entry name" value="PROKAR_LIPOPROTEIN"/>
    <property type="match status" value="1"/>
</dbReference>
<comment type="caution">
    <text evidence="3">The sequence shown here is derived from an EMBL/GenBank/DDBJ whole genome shotgun (WGS) entry which is preliminary data.</text>
</comment>
<feature type="signal peptide" evidence="2">
    <location>
        <begin position="1"/>
        <end position="20"/>
    </location>
</feature>
<dbReference type="EMBL" id="JBHLZF010000002">
    <property type="protein sequence ID" value="MFB9898673.1"/>
    <property type="molecule type" value="Genomic_DNA"/>
</dbReference>
<keyword evidence="2" id="KW-0732">Signal</keyword>
<keyword evidence="1" id="KW-0472">Membrane</keyword>
<evidence type="ECO:0000256" key="2">
    <source>
        <dbReference type="SAM" id="SignalP"/>
    </source>
</evidence>
<keyword evidence="1" id="KW-0812">Transmembrane</keyword>
<feature type="transmembrane region" description="Helical" evidence="1">
    <location>
        <begin position="121"/>
        <end position="140"/>
    </location>
</feature>